<proteinExistence type="predicted"/>
<organism evidence="1 2">
    <name type="scientific">Pluteus cervinus</name>
    <dbReference type="NCBI Taxonomy" id="181527"/>
    <lineage>
        <taxon>Eukaryota</taxon>
        <taxon>Fungi</taxon>
        <taxon>Dikarya</taxon>
        <taxon>Basidiomycota</taxon>
        <taxon>Agaricomycotina</taxon>
        <taxon>Agaricomycetes</taxon>
        <taxon>Agaricomycetidae</taxon>
        <taxon>Agaricales</taxon>
        <taxon>Pluteineae</taxon>
        <taxon>Pluteaceae</taxon>
        <taxon>Pluteus</taxon>
    </lineage>
</organism>
<dbReference type="EMBL" id="ML208614">
    <property type="protein sequence ID" value="TFK61989.1"/>
    <property type="molecule type" value="Genomic_DNA"/>
</dbReference>
<reference evidence="1 2" key="1">
    <citation type="journal article" date="2019" name="Nat. Ecol. Evol.">
        <title>Megaphylogeny resolves global patterns of mushroom evolution.</title>
        <authorList>
            <person name="Varga T."/>
            <person name="Krizsan K."/>
            <person name="Foldi C."/>
            <person name="Dima B."/>
            <person name="Sanchez-Garcia M."/>
            <person name="Sanchez-Ramirez S."/>
            <person name="Szollosi G.J."/>
            <person name="Szarkandi J.G."/>
            <person name="Papp V."/>
            <person name="Albert L."/>
            <person name="Andreopoulos W."/>
            <person name="Angelini C."/>
            <person name="Antonin V."/>
            <person name="Barry K.W."/>
            <person name="Bougher N.L."/>
            <person name="Buchanan P."/>
            <person name="Buyck B."/>
            <person name="Bense V."/>
            <person name="Catcheside P."/>
            <person name="Chovatia M."/>
            <person name="Cooper J."/>
            <person name="Damon W."/>
            <person name="Desjardin D."/>
            <person name="Finy P."/>
            <person name="Geml J."/>
            <person name="Haridas S."/>
            <person name="Hughes K."/>
            <person name="Justo A."/>
            <person name="Karasinski D."/>
            <person name="Kautmanova I."/>
            <person name="Kiss B."/>
            <person name="Kocsube S."/>
            <person name="Kotiranta H."/>
            <person name="LaButti K.M."/>
            <person name="Lechner B.E."/>
            <person name="Liimatainen K."/>
            <person name="Lipzen A."/>
            <person name="Lukacs Z."/>
            <person name="Mihaltcheva S."/>
            <person name="Morgado L.N."/>
            <person name="Niskanen T."/>
            <person name="Noordeloos M.E."/>
            <person name="Ohm R.A."/>
            <person name="Ortiz-Santana B."/>
            <person name="Ovrebo C."/>
            <person name="Racz N."/>
            <person name="Riley R."/>
            <person name="Savchenko A."/>
            <person name="Shiryaev A."/>
            <person name="Soop K."/>
            <person name="Spirin V."/>
            <person name="Szebenyi C."/>
            <person name="Tomsovsky M."/>
            <person name="Tulloss R.E."/>
            <person name="Uehling J."/>
            <person name="Grigoriev I.V."/>
            <person name="Vagvolgyi C."/>
            <person name="Papp T."/>
            <person name="Martin F.M."/>
            <person name="Miettinen O."/>
            <person name="Hibbett D.S."/>
            <person name="Nagy L.G."/>
        </authorList>
    </citation>
    <scope>NUCLEOTIDE SEQUENCE [LARGE SCALE GENOMIC DNA]</scope>
    <source>
        <strain evidence="1 2">NL-1719</strain>
    </source>
</reference>
<dbReference type="Proteomes" id="UP000308600">
    <property type="component" value="Unassembled WGS sequence"/>
</dbReference>
<sequence>MSQSLSTREARIAYLTTFKLDELLEAARIVALAACRFCGFGSGDDDLVVDAASAVGSPAWTSTSQSSPLDLGIPAPMPLPSTPIGKSKKTHVKAEVVSPRVSLFPRLQDASVLASPSRRLHWYAVTVGRDYGVYQGWDVVQELIDGVPGASQQKVRSQAEGLEIIEEARREGRLRRVV</sequence>
<protein>
    <submittedName>
        <fullName evidence="1">Uncharacterized protein</fullName>
    </submittedName>
</protein>
<evidence type="ECO:0000313" key="2">
    <source>
        <dbReference type="Proteomes" id="UP000308600"/>
    </source>
</evidence>
<accession>A0ACD3A8N1</accession>
<name>A0ACD3A8N1_9AGAR</name>
<evidence type="ECO:0000313" key="1">
    <source>
        <dbReference type="EMBL" id="TFK61989.1"/>
    </source>
</evidence>
<keyword evidence="2" id="KW-1185">Reference proteome</keyword>
<gene>
    <name evidence="1" type="ORF">BDN72DRAFT_903601</name>
</gene>